<proteinExistence type="predicted"/>
<sequence length="67" mass="7233">MQDELNKAISQALDTNTEFNTELPAPKTEGELSDEALEEVAGGVCVGWSFIKACVAWSFARNANKSV</sequence>
<feature type="region of interest" description="Disordered" evidence="1">
    <location>
        <begin position="1"/>
        <end position="30"/>
    </location>
</feature>
<reference evidence="2" key="1">
    <citation type="journal article" date="2015" name="Genome Announc.">
        <title>Draft Genome Sequence of Tolypothrix boutellei Strain VB521301.</title>
        <authorList>
            <person name="Chandrababunaidu M.M."/>
            <person name="Singh D."/>
            <person name="Sen D."/>
            <person name="Bhan S."/>
            <person name="Das S."/>
            <person name="Gupta A."/>
            <person name="Adhikary S.P."/>
            <person name="Tripathy S."/>
        </authorList>
    </citation>
    <scope>NUCLEOTIDE SEQUENCE</scope>
    <source>
        <strain evidence="2">VB521301</strain>
    </source>
</reference>
<evidence type="ECO:0000256" key="1">
    <source>
        <dbReference type="SAM" id="MobiDB-lite"/>
    </source>
</evidence>
<dbReference type="RefSeq" id="WP_167844672.1">
    <property type="nucleotide sequence ID" value="NZ_JHEG04000001.1"/>
</dbReference>
<accession>A0A8S9T297</accession>
<comment type="caution">
    <text evidence="2">The sequence shown here is derived from an EMBL/GenBank/DDBJ whole genome shotgun (WGS) entry which is preliminary data.</text>
</comment>
<feature type="compositionally biased region" description="Polar residues" evidence="1">
    <location>
        <begin position="8"/>
        <end position="20"/>
    </location>
</feature>
<organism evidence="2 3">
    <name type="scientific">Tolypothrix bouteillei VB521301</name>
    <dbReference type="NCBI Taxonomy" id="1479485"/>
    <lineage>
        <taxon>Bacteria</taxon>
        <taxon>Bacillati</taxon>
        <taxon>Cyanobacteriota</taxon>
        <taxon>Cyanophyceae</taxon>
        <taxon>Nostocales</taxon>
        <taxon>Tolypothrichaceae</taxon>
        <taxon>Tolypothrix</taxon>
    </lineage>
</organism>
<evidence type="ECO:0000313" key="2">
    <source>
        <dbReference type="EMBL" id="KAF3886226.1"/>
    </source>
</evidence>
<evidence type="ECO:0000313" key="3">
    <source>
        <dbReference type="Proteomes" id="UP000029738"/>
    </source>
</evidence>
<protein>
    <recommendedName>
        <fullName evidence="4">Bacteriocin</fullName>
    </recommendedName>
</protein>
<dbReference type="EMBL" id="JHEG04000001">
    <property type="protein sequence ID" value="KAF3886226.1"/>
    <property type="molecule type" value="Genomic_DNA"/>
</dbReference>
<gene>
    <name evidence="2" type="ORF">DA73_0400012625</name>
</gene>
<reference evidence="2" key="2">
    <citation type="submission" date="2019-11" db="EMBL/GenBank/DDBJ databases">
        <title>Improved Assembly of Tolypothrix boutellei genome.</title>
        <authorList>
            <person name="Sarangi A.N."/>
            <person name="Mukherjee M."/>
            <person name="Ghosh S."/>
            <person name="Singh D."/>
            <person name="Das A."/>
            <person name="Kant S."/>
            <person name="Prusty A."/>
            <person name="Tripathy S."/>
        </authorList>
    </citation>
    <scope>NUCLEOTIDE SEQUENCE</scope>
    <source>
        <strain evidence="2">VB521301</strain>
    </source>
</reference>
<dbReference type="Proteomes" id="UP000029738">
    <property type="component" value="Unassembled WGS sequence"/>
</dbReference>
<keyword evidence="3" id="KW-1185">Reference proteome</keyword>
<name>A0A8S9T297_9CYAN</name>
<dbReference type="AlphaFoldDB" id="A0A8S9T297"/>
<evidence type="ECO:0008006" key="4">
    <source>
        <dbReference type="Google" id="ProtNLM"/>
    </source>
</evidence>